<dbReference type="EMBL" id="JBBUKT010000002">
    <property type="protein sequence ID" value="MEK7950147.1"/>
    <property type="molecule type" value="Genomic_DNA"/>
</dbReference>
<evidence type="ECO:0000313" key="3">
    <source>
        <dbReference type="Proteomes" id="UP001371305"/>
    </source>
</evidence>
<reference evidence="2 3" key="1">
    <citation type="submission" date="2024-04" db="EMBL/GenBank/DDBJ databases">
        <title>Luteolibacter sp. isolated from soil.</title>
        <authorList>
            <person name="An J."/>
        </authorList>
    </citation>
    <scope>NUCLEOTIDE SEQUENCE [LARGE SCALE GENOMIC DNA]</scope>
    <source>
        <strain evidence="2 3">Y139</strain>
    </source>
</reference>
<name>A0ABU9ASU8_9BACT</name>
<protein>
    <submittedName>
        <fullName evidence="2">Uncharacterized protein</fullName>
    </submittedName>
</protein>
<evidence type="ECO:0000256" key="1">
    <source>
        <dbReference type="SAM" id="SignalP"/>
    </source>
</evidence>
<comment type="caution">
    <text evidence="2">The sequence shown here is derived from an EMBL/GenBank/DDBJ whole genome shotgun (WGS) entry which is preliminary data.</text>
</comment>
<organism evidence="2 3">
    <name type="scientific">Luteolibacter soli</name>
    <dbReference type="NCBI Taxonomy" id="3135280"/>
    <lineage>
        <taxon>Bacteria</taxon>
        <taxon>Pseudomonadati</taxon>
        <taxon>Verrucomicrobiota</taxon>
        <taxon>Verrucomicrobiia</taxon>
        <taxon>Verrucomicrobiales</taxon>
        <taxon>Verrucomicrobiaceae</taxon>
        <taxon>Luteolibacter</taxon>
    </lineage>
</organism>
<feature type="signal peptide" evidence="1">
    <location>
        <begin position="1"/>
        <end position="20"/>
    </location>
</feature>
<keyword evidence="3" id="KW-1185">Reference proteome</keyword>
<evidence type="ECO:0000313" key="2">
    <source>
        <dbReference type="EMBL" id="MEK7950147.1"/>
    </source>
</evidence>
<accession>A0ABU9ASU8</accession>
<feature type="chain" id="PRO_5047181799" evidence="1">
    <location>
        <begin position="21"/>
        <end position="262"/>
    </location>
</feature>
<keyword evidence="1" id="KW-0732">Signal</keyword>
<dbReference type="Proteomes" id="UP001371305">
    <property type="component" value="Unassembled WGS sequence"/>
</dbReference>
<proteinExistence type="predicted"/>
<dbReference type="RefSeq" id="WP_341403560.1">
    <property type="nucleotide sequence ID" value="NZ_JBBUKT010000002.1"/>
</dbReference>
<gene>
    <name evidence="2" type="ORF">WKV53_06560</name>
</gene>
<sequence>MKRNTLITLAAALLPLAGFAEEKALWEVQARLDGGKNPRLNGWIKEFFAKDGSAAMIGDKAVFRIAGFENPATPEEDWVAEVRDLADPAAVMKEVEGEAKPDGQGRFLMEEEGVSFVVWRDGDAVRLASPPQNAGTAVATTAAPQGDAWVSGWVNLGKISELEELASTTLKLPESLGFSASSAGEGIAIDVSAGLENKEAAETAKMLLQQFKAELVADKDFGPKLPPVTIDAEDGKLTVRIELTEAHLDDLIEEVKKAIEER</sequence>